<dbReference type="InterPro" id="IPR050416">
    <property type="entry name" value="FAD-linked_Oxidoreductase"/>
</dbReference>
<dbReference type="AlphaFoldDB" id="A0A6A7AHY6"/>
<dbReference type="PANTHER" id="PTHR42973">
    <property type="entry name" value="BINDING OXIDOREDUCTASE, PUTATIVE (AFU_ORTHOLOGUE AFUA_1G17690)-RELATED"/>
    <property type="match status" value="1"/>
</dbReference>
<dbReference type="PANTHER" id="PTHR42973:SF39">
    <property type="entry name" value="FAD-BINDING PCMH-TYPE DOMAIN-CONTAINING PROTEIN"/>
    <property type="match status" value="1"/>
</dbReference>
<keyword evidence="6" id="KW-0732">Signal</keyword>
<feature type="chain" id="PRO_5025553722" evidence="6">
    <location>
        <begin position="17"/>
        <end position="633"/>
    </location>
</feature>
<organism evidence="8 9">
    <name type="scientific">Ophiobolus disseminans</name>
    <dbReference type="NCBI Taxonomy" id="1469910"/>
    <lineage>
        <taxon>Eukaryota</taxon>
        <taxon>Fungi</taxon>
        <taxon>Dikarya</taxon>
        <taxon>Ascomycota</taxon>
        <taxon>Pezizomycotina</taxon>
        <taxon>Dothideomycetes</taxon>
        <taxon>Pleosporomycetidae</taxon>
        <taxon>Pleosporales</taxon>
        <taxon>Pleosporineae</taxon>
        <taxon>Phaeosphaeriaceae</taxon>
        <taxon>Ophiobolus</taxon>
    </lineage>
</organism>
<evidence type="ECO:0000256" key="1">
    <source>
        <dbReference type="ARBA" id="ARBA00001974"/>
    </source>
</evidence>
<evidence type="ECO:0000256" key="4">
    <source>
        <dbReference type="ARBA" id="ARBA00022827"/>
    </source>
</evidence>
<dbReference type="SUPFAM" id="SSF56176">
    <property type="entry name" value="FAD-binding/transporter-associated domain-like"/>
    <property type="match status" value="1"/>
</dbReference>
<dbReference type="InterPro" id="IPR006094">
    <property type="entry name" value="Oxid_FAD_bind_N"/>
</dbReference>
<dbReference type="EMBL" id="MU006217">
    <property type="protein sequence ID" value="KAF2832279.1"/>
    <property type="molecule type" value="Genomic_DNA"/>
</dbReference>
<dbReference type="InterPro" id="IPR012951">
    <property type="entry name" value="BBE"/>
</dbReference>
<dbReference type="InterPro" id="IPR036318">
    <property type="entry name" value="FAD-bd_PCMH-like_sf"/>
</dbReference>
<evidence type="ECO:0000259" key="7">
    <source>
        <dbReference type="PROSITE" id="PS51387"/>
    </source>
</evidence>
<dbReference type="Pfam" id="PF01565">
    <property type="entry name" value="FAD_binding_4"/>
    <property type="match status" value="1"/>
</dbReference>
<dbReference type="PROSITE" id="PS51387">
    <property type="entry name" value="FAD_PCMH"/>
    <property type="match status" value="1"/>
</dbReference>
<accession>A0A6A7AHY6</accession>
<feature type="domain" description="FAD-binding PCMH-type" evidence="7">
    <location>
        <begin position="162"/>
        <end position="342"/>
    </location>
</feature>
<evidence type="ECO:0000256" key="3">
    <source>
        <dbReference type="ARBA" id="ARBA00022630"/>
    </source>
</evidence>
<keyword evidence="3" id="KW-0285">Flavoprotein</keyword>
<dbReference type="GO" id="GO:0016491">
    <property type="term" value="F:oxidoreductase activity"/>
    <property type="evidence" value="ECO:0007669"/>
    <property type="project" value="UniProtKB-KW"/>
</dbReference>
<keyword evidence="5" id="KW-0560">Oxidoreductase</keyword>
<comment type="cofactor">
    <cofactor evidence="1">
        <name>FAD</name>
        <dbReference type="ChEBI" id="CHEBI:57692"/>
    </cofactor>
</comment>
<dbReference type="GO" id="GO:0071949">
    <property type="term" value="F:FAD binding"/>
    <property type="evidence" value="ECO:0007669"/>
    <property type="project" value="InterPro"/>
</dbReference>
<evidence type="ECO:0000256" key="2">
    <source>
        <dbReference type="ARBA" id="ARBA00005466"/>
    </source>
</evidence>
<evidence type="ECO:0000256" key="5">
    <source>
        <dbReference type="ARBA" id="ARBA00023002"/>
    </source>
</evidence>
<keyword evidence="9" id="KW-1185">Reference proteome</keyword>
<sequence>MTILFSILTVFSVCHAVVQTASVPLFDYEKTQLTDYNLAQLPAEHQAYFSFEDSAGGSSFVLKSGECRVQPTDDDYPPPPIWKYFKSNMLLKGAVIDSRPLASPCYLNWGNWDKSTCEKIVKNWGDPYLHEADPTSSMFPVYQGRTCLPRLSELGANATCELGAYPAHVVNVSTVAHIQIALNFARNANIRLVIKNTGHDFLGKSLGAGALSIWTHHLKNMEFIEHYNSSSGYEGSVFKVGAGVVVREIYKAAEKYNVTVTGGICESVGFAGGYIAGGGHTPMSGYYGMAADNIEELQVVTADGHFVTASSTSYPDLFWALRGGGGSTFGIVTSVIVRAHPKTSVVTSTFTYSTGGNITKEIFWQGLRKWWEMFPALADAHTYSYFWVYAEPNDQLTFQMMPFWAPGHTIETSNKLLAPLFTHLRSLGIQVNPKTTLYDSFYAAYKENWGNETVGYSTGLPGNRLFPRSNWEDPVKFERMYAAIKKQSMGGQTVGGYHQAPQNRLNVDNAVSSAWRHALSMMIGMAMVEGGDNATAVQMKEAARELTEDILGPWRDVAPESDFGGAYGNEANVVEPQWQSSFYGTQYERLLEIKRKWDPQGLFYAPTGVGSEGWEVRDGDWGTQTQNGRLCRI</sequence>
<gene>
    <name evidence="8" type="ORF">CC86DRAFT_340670</name>
</gene>
<evidence type="ECO:0000313" key="9">
    <source>
        <dbReference type="Proteomes" id="UP000799424"/>
    </source>
</evidence>
<reference evidence="8" key="1">
    <citation type="journal article" date="2020" name="Stud. Mycol.">
        <title>101 Dothideomycetes genomes: a test case for predicting lifestyles and emergence of pathogens.</title>
        <authorList>
            <person name="Haridas S."/>
            <person name="Albert R."/>
            <person name="Binder M."/>
            <person name="Bloem J."/>
            <person name="Labutti K."/>
            <person name="Salamov A."/>
            <person name="Andreopoulos B."/>
            <person name="Baker S."/>
            <person name="Barry K."/>
            <person name="Bills G."/>
            <person name="Bluhm B."/>
            <person name="Cannon C."/>
            <person name="Castanera R."/>
            <person name="Culley D."/>
            <person name="Daum C."/>
            <person name="Ezra D."/>
            <person name="Gonzalez J."/>
            <person name="Henrissat B."/>
            <person name="Kuo A."/>
            <person name="Liang C."/>
            <person name="Lipzen A."/>
            <person name="Lutzoni F."/>
            <person name="Magnuson J."/>
            <person name="Mondo S."/>
            <person name="Nolan M."/>
            <person name="Ohm R."/>
            <person name="Pangilinan J."/>
            <person name="Park H.-J."/>
            <person name="Ramirez L."/>
            <person name="Alfaro M."/>
            <person name="Sun H."/>
            <person name="Tritt A."/>
            <person name="Yoshinaga Y."/>
            <person name="Zwiers L.-H."/>
            <person name="Turgeon B."/>
            <person name="Goodwin S."/>
            <person name="Spatafora J."/>
            <person name="Crous P."/>
            <person name="Grigoriev I."/>
        </authorList>
    </citation>
    <scope>NUCLEOTIDE SEQUENCE</scope>
    <source>
        <strain evidence="8">CBS 113818</strain>
    </source>
</reference>
<dbReference type="Gene3D" id="3.30.465.10">
    <property type="match status" value="2"/>
</dbReference>
<evidence type="ECO:0000256" key="6">
    <source>
        <dbReference type="SAM" id="SignalP"/>
    </source>
</evidence>
<feature type="signal peptide" evidence="6">
    <location>
        <begin position="1"/>
        <end position="16"/>
    </location>
</feature>
<dbReference type="Proteomes" id="UP000799424">
    <property type="component" value="Unassembled WGS sequence"/>
</dbReference>
<protein>
    <submittedName>
        <fullName evidence="8">FAD-binding domain-containing protein</fullName>
    </submittedName>
</protein>
<dbReference type="InterPro" id="IPR016169">
    <property type="entry name" value="FAD-bd_PCMH_sub2"/>
</dbReference>
<evidence type="ECO:0000313" key="8">
    <source>
        <dbReference type="EMBL" id="KAF2832279.1"/>
    </source>
</evidence>
<keyword evidence="4" id="KW-0274">FAD</keyword>
<dbReference type="OrthoDB" id="9983560at2759"/>
<dbReference type="InterPro" id="IPR016166">
    <property type="entry name" value="FAD-bd_PCMH"/>
</dbReference>
<proteinExistence type="inferred from homology"/>
<dbReference type="Pfam" id="PF08031">
    <property type="entry name" value="BBE"/>
    <property type="match status" value="1"/>
</dbReference>
<name>A0A6A7AHY6_9PLEO</name>
<comment type="similarity">
    <text evidence="2">Belongs to the oxygen-dependent FAD-linked oxidoreductase family.</text>
</comment>